<dbReference type="PANTHER" id="PTHR10332">
    <property type="entry name" value="EQUILIBRATIVE NUCLEOSIDE TRANSPORTER"/>
    <property type="match status" value="1"/>
</dbReference>
<gene>
    <name evidence="8" type="primary">A07g508680.1_BraROA</name>
    <name evidence="8" type="ORF">IGI04_028586</name>
</gene>
<name>A0ABQ7L583_BRACM</name>
<dbReference type="Pfam" id="PF01733">
    <property type="entry name" value="Nucleoside_tran"/>
    <property type="match status" value="2"/>
</dbReference>
<reference evidence="8 9" key="1">
    <citation type="submission" date="2021-03" db="EMBL/GenBank/DDBJ databases">
        <authorList>
            <person name="King G.J."/>
            <person name="Bancroft I."/>
            <person name="Baten A."/>
            <person name="Bloomfield J."/>
            <person name="Borpatragohain P."/>
            <person name="He Z."/>
            <person name="Irish N."/>
            <person name="Irwin J."/>
            <person name="Liu K."/>
            <person name="Mauleon R.P."/>
            <person name="Moore J."/>
            <person name="Morris R."/>
            <person name="Ostergaard L."/>
            <person name="Wang B."/>
            <person name="Wells R."/>
        </authorList>
    </citation>
    <scope>NUCLEOTIDE SEQUENCE [LARGE SCALE GENOMIC DNA]</scope>
    <source>
        <strain evidence="8">R-o-18</strain>
        <tissue evidence="8">Leaf</tissue>
    </source>
</reference>
<dbReference type="EMBL" id="JADBGQ010000009">
    <property type="protein sequence ID" value="KAG5380744.1"/>
    <property type="molecule type" value="Genomic_DNA"/>
</dbReference>
<keyword evidence="6 7" id="KW-0472">Membrane</keyword>
<dbReference type="PRINTS" id="PR01130">
    <property type="entry name" value="DERENTRNSPRT"/>
</dbReference>
<feature type="transmembrane region" description="Helical" evidence="7">
    <location>
        <begin position="142"/>
        <end position="166"/>
    </location>
</feature>
<feature type="non-terminal residue" evidence="8">
    <location>
        <position position="1"/>
    </location>
</feature>
<evidence type="ECO:0000256" key="7">
    <source>
        <dbReference type="SAM" id="Phobius"/>
    </source>
</evidence>
<organism evidence="8 9">
    <name type="scientific">Brassica rapa subsp. trilocularis</name>
    <dbReference type="NCBI Taxonomy" id="1813537"/>
    <lineage>
        <taxon>Eukaryota</taxon>
        <taxon>Viridiplantae</taxon>
        <taxon>Streptophyta</taxon>
        <taxon>Embryophyta</taxon>
        <taxon>Tracheophyta</taxon>
        <taxon>Spermatophyta</taxon>
        <taxon>Magnoliopsida</taxon>
        <taxon>eudicotyledons</taxon>
        <taxon>Gunneridae</taxon>
        <taxon>Pentapetalae</taxon>
        <taxon>rosids</taxon>
        <taxon>malvids</taxon>
        <taxon>Brassicales</taxon>
        <taxon>Brassicaceae</taxon>
        <taxon>Brassiceae</taxon>
        <taxon>Brassica</taxon>
    </lineage>
</organism>
<proteinExistence type="inferred from homology"/>
<keyword evidence="3" id="KW-0813">Transport</keyword>
<feature type="transmembrane region" description="Helical" evidence="7">
    <location>
        <begin position="80"/>
        <end position="108"/>
    </location>
</feature>
<keyword evidence="5 7" id="KW-1133">Transmembrane helix</keyword>
<dbReference type="Proteomes" id="UP000823674">
    <property type="component" value="Chromosome A07"/>
</dbReference>
<evidence type="ECO:0000256" key="1">
    <source>
        <dbReference type="ARBA" id="ARBA00004141"/>
    </source>
</evidence>
<evidence type="ECO:0000313" key="8">
    <source>
        <dbReference type="EMBL" id="KAG5380744.1"/>
    </source>
</evidence>
<comment type="subcellular location">
    <subcellularLocation>
        <location evidence="1">Membrane</location>
        <topology evidence="1">Multi-pass membrane protein</topology>
    </subcellularLocation>
</comment>
<keyword evidence="4 7" id="KW-0812">Transmembrane</keyword>
<keyword evidence="9" id="KW-1185">Reference proteome</keyword>
<dbReference type="PANTHER" id="PTHR10332:SF10">
    <property type="entry name" value="EQUILIBRATIVE NUCLEOSIDE TRANSPORTER 4"/>
    <property type="match status" value="1"/>
</dbReference>
<evidence type="ECO:0000256" key="4">
    <source>
        <dbReference type="ARBA" id="ARBA00022692"/>
    </source>
</evidence>
<evidence type="ECO:0000256" key="3">
    <source>
        <dbReference type="ARBA" id="ARBA00022448"/>
    </source>
</evidence>
<protein>
    <submittedName>
        <fullName evidence="8">Uncharacterized protein</fullName>
    </submittedName>
</protein>
<evidence type="ECO:0000313" key="9">
    <source>
        <dbReference type="Proteomes" id="UP000823674"/>
    </source>
</evidence>
<evidence type="ECO:0000256" key="5">
    <source>
        <dbReference type="ARBA" id="ARBA00022989"/>
    </source>
</evidence>
<evidence type="ECO:0000256" key="6">
    <source>
        <dbReference type="ARBA" id="ARBA00023136"/>
    </source>
</evidence>
<dbReference type="InterPro" id="IPR002259">
    <property type="entry name" value="Eqnu_transpt"/>
</dbReference>
<comment type="caution">
    <text evidence="8">The sequence shown here is derived from an EMBL/GenBank/DDBJ whole genome shotgun (WGS) entry which is preliminary data.</text>
</comment>
<sequence length="202" mass="22390">PDGLRKCVNLYFDVGTVVMVICDVSYNVAHTLPVIKFREERKAQALLKESQENGSLTGLEENTLADRDEYQVSWLRDSSYWFPVLLMAAVFNVFDLVGKSLTAVFMIVDEKTAVGGCITRLFYSLFWGCLHGPMFLRTEIHVAILTCLLGLTNGNGHLKSVLMILAPKSVPRKHSETAGTVSVLFLVTGVASGSVLSWFWVI</sequence>
<feature type="transmembrane region" description="Helical" evidence="7">
    <location>
        <begin position="178"/>
        <end position="201"/>
    </location>
</feature>
<accession>A0ABQ7L583</accession>
<evidence type="ECO:0000256" key="2">
    <source>
        <dbReference type="ARBA" id="ARBA00007965"/>
    </source>
</evidence>
<comment type="similarity">
    <text evidence="2">Belongs to the SLC29A/ENT transporter (TC 2.A.57) family.</text>
</comment>
<feature type="transmembrane region" description="Helical" evidence="7">
    <location>
        <begin position="120"/>
        <end position="136"/>
    </location>
</feature>